<reference evidence="7" key="2">
    <citation type="submission" date="2025-08" db="UniProtKB">
        <authorList>
            <consortium name="Ensembl"/>
        </authorList>
    </citation>
    <scope>IDENTIFICATION</scope>
    <source>
        <strain evidence="7">Brown Norway</strain>
    </source>
</reference>
<dbReference type="PANTHER" id="PTHR11847">
    <property type="entry name" value="RIBOSOMAL PROTEIN L15"/>
    <property type="match status" value="1"/>
</dbReference>
<accession>A0ABK0M0B8</accession>
<evidence type="ECO:0000256" key="4">
    <source>
        <dbReference type="ARBA" id="ARBA00034092"/>
    </source>
</evidence>
<evidence type="ECO:0000256" key="5">
    <source>
        <dbReference type="ARBA" id="ARBA00046623"/>
    </source>
</evidence>
<evidence type="ECO:0000256" key="2">
    <source>
        <dbReference type="ARBA" id="ARBA00022980"/>
    </source>
</evidence>
<evidence type="ECO:0000313" key="7">
    <source>
        <dbReference type="Ensembl" id="ENSRNOP00000112258.1"/>
    </source>
</evidence>
<dbReference type="SMART" id="SM01384">
    <property type="entry name" value="Ribosomal_L15e"/>
    <property type="match status" value="1"/>
</dbReference>
<dbReference type="Gene3D" id="3.40.1120.10">
    <property type="entry name" value="Ribosomal protein l15e"/>
    <property type="match status" value="1"/>
</dbReference>
<organism evidence="7 8">
    <name type="scientific">Rattus norvegicus</name>
    <name type="common">Rat</name>
    <dbReference type="NCBI Taxonomy" id="10116"/>
    <lineage>
        <taxon>Eukaryota</taxon>
        <taxon>Metazoa</taxon>
        <taxon>Chordata</taxon>
        <taxon>Craniata</taxon>
        <taxon>Vertebrata</taxon>
        <taxon>Euteleostomi</taxon>
        <taxon>Mammalia</taxon>
        <taxon>Eutheria</taxon>
        <taxon>Euarchontoglires</taxon>
        <taxon>Glires</taxon>
        <taxon>Rodentia</taxon>
        <taxon>Myomorpha</taxon>
        <taxon>Muroidea</taxon>
        <taxon>Muridae</taxon>
        <taxon>Murinae</taxon>
        <taxon>Rattus</taxon>
    </lineage>
</organism>
<comment type="function">
    <text evidence="4">Component of the large ribosomal subunit. The ribosome is a large ribonucleoprotein complex responsible for the synthesis of proteins in the cell.</text>
</comment>
<protein>
    <recommendedName>
        <fullName evidence="6">Ribosomal protein L15</fullName>
    </recommendedName>
</protein>
<name>A0ABK0M0B8_RAT</name>
<dbReference type="Ensembl" id="ENSRNOT00000159617.1">
    <property type="protein sequence ID" value="ENSRNOP00000112258.1"/>
    <property type="gene ID" value="ENSRNOG00000078398.1"/>
</dbReference>
<reference evidence="7" key="1">
    <citation type="submission" date="2024-01" db="EMBL/GenBank/DDBJ databases">
        <title>GRCr8: a new rat reference genome assembly contstructed from accurate long reads and long range scaffolding.</title>
        <authorList>
            <person name="Doris P.A."/>
            <person name="Kalbfleisch T."/>
            <person name="Li K."/>
            <person name="Howe K."/>
            <person name="Wood J."/>
        </authorList>
    </citation>
    <scope>NUCLEOTIDE SEQUENCE [LARGE SCALE GENOMIC DNA]</scope>
    <source>
        <strain evidence="7">Brown Norway</strain>
    </source>
</reference>
<comment type="subunit">
    <text evidence="5">Component of the large ribosomal subunit. Interacts with IFIT1 (via TPR repeats 1-4).</text>
</comment>
<comment type="similarity">
    <text evidence="1 6">Belongs to the eukaryotic ribosomal protein eL15 family.</text>
</comment>
<dbReference type="Pfam" id="PF00827">
    <property type="entry name" value="Ribosomal_L15e"/>
    <property type="match status" value="1"/>
</dbReference>
<dbReference type="Proteomes" id="UP000002494">
    <property type="component" value="Chromosome 15"/>
</dbReference>
<sequence length="233" mass="26024">TRKQRHTLARFPAIWSQGGPEGVAHGRREDAGCLDRPQARAGPCAPQVALLVLTRVSLSELNLLQVVLREDGSLGPAARVGGAEELRVAAIRIRVRRGGHKRPVPKGENYGKPVHHGVNQLKFARSLQSVAEERAGCHCGALRVLNSYWVGEDSTYKFFEVILIDPFHKAIRKNPDTQWITKPVHKHREMCGLTSAGCKSRGLGKGHKFHHTIGGSRRAAWRRRNTLQLHRYR</sequence>
<proteinExistence type="inferred from homology"/>
<dbReference type="PANTHER" id="PTHR11847:SF4">
    <property type="entry name" value="LARGE RIBOSOMAL SUBUNIT PROTEIN EL15"/>
    <property type="match status" value="1"/>
</dbReference>
<dbReference type="InterPro" id="IPR012678">
    <property type="entry name" value="Ribosomal_uL23/eL15/eS24_sf"/>
</dbReference>
<dbReference type="GeneTree" id="ENSGT00910000144184"/>
<evidence type="ECO:0000313" key="8">
    <source>
        <dbReference type="Proteomes" id="UP000002494"/>
    </source>
</evidence>
<keyword evidence="3 6" id="KW-0687">Ribonucleoprotein</keyword>
<evidence type="ECO:0000256" key="1">
    <source>
        <dbReference type="ARBA" id="ARBA00006857"/>
    </source>
</evidence>
<keyword evidence="2 6" id="KW-0689">Ribosomal protein</keyword>
<dbReference type="InterPro" id="IPR024794">
    <property type="entry name" value="Rbsml_eL15_core_dom_sf"/>
</dbReference>
<dbReference type="InterPro" id="IPR000439">
    <property type="entry name" value="Ribosomal_eL15"/>
</dbReference>
<evidence type="ECO:0000256" key="3">
    <source>
        <dbReference type="ARBA" id="ARBA00023274"/>
    </source>
</evidence>
<dbReference type="SUPFAM" id="SSF54189">
    <property type="entry name" value="Ribosomal proteins S24e, L23 and L15e"/>
    <property type="match status" value="1"/>
</dbReference>
<keyword evidence="8" id="KW-1185">Reference proteome</keyword>
<evidence type="ECO:0000256" key="6">
    <source>
        <dbReference type="RuleBase" id="RU000663"/>
    </source>
</evidence>
<reference evidence="7" key="3">
    <citation type="submission" date="2025-09" db="UniProtKB">
        <authorList>
            <consortium name="Ensembl"/>
        </authorList>
    </citation>
    <scope>IDENTIFICATION</scope>
    <source>
        <strain evidence="7">Brown Norway</strain>
    </source>
</reference>